<name>A0ABR6GN51_9BURK</name>
<reference evidence="2 3" key="1">
    <citation type="submission" date="2020-08" db="EMBL/GenBank/DDBJ databases">
        <title>Genomic Encyclopedia of Type Strains, Phase III (KMG-III): the genomes of soil and plant-associated and newly described type strains.</title>
        <authorList>
            <person name="Whitman W."/>
        </authorList>
    </citation>
    <scope>NUCLEOTIDE SEQUENCE [LARGE SCALE GENOMIC DNA]</scope>
    <source>
        <strain evidence="2 3">CECT 7247</strain>
    </source>
</reference>
<proteinExistence type="predicted"/>
<feature type="chain" id="PRO_5046775033" description="DUF3380 domain-containing protein" evidence="1">
    <location>
        <begin position="22"/>
        <end position="317"/>
    </location>
</feature>
<gene>
    <name evidence="2" type="ORF">FHS28_000506</name>
</gene>
<sequence>MKDRRILVTLAICTMAATVFAKGGGAVAVRGYVKKDGTYVAPHMRSAPDANFQNNWSTTGNVNPYTGEPGKVETAPAAQPGVAPAVRTWTPPPHLALAPQVYVPAVPVLGGESVNPLASQPEQPLTVAPEAPMTPPVTPAWLQSPLVPVVIQPHPTPVFSRLSPPATTNARYTAPLTGSGSGYLQQQKAKDAARAQFWRDKGYSFDPTYMSAYAMDQKAKDIERASFWKQRGYTFSAEFMSAYAMDQKVKDIERATFWQARGHTFNPEYMSAYAMDQKVKDISRAQFWATKGLNFNPDYMSAYAMDQEAARRGLYPR</sequence>
<organism evidence="2 3">
    <name type="scientific">Roseateles terrae</name>
    <dbReference type="NCBI Taxonomy" id="431060"/>
    <lineage>
        <taxon>Bacteria</taxon>
        <taxon>Pseudomonadati</taxon>
        <taxon>Pseudomonadota</taxon>
        <taxon>Betaproteobacteria</taxon>
        <taxon>Burkholderiales</taxon>
        <taxon>Sphaerotilaceae</taxon>
        <taxon>Roseateles</taxon>
    </lineage>
</organism>
<evidence type="ECO:0008006" key="4">
    <source>
        <dbReference type="Google" id="ProtNLM"/>
    </source>
</evidence>
<accession>A0ABR6GN51</accession>
<evidence type="ECO:0000313" key="2">
    <source>
        <dbReference type="EMBL" id="MBB3193141.1"/>
    </source>
</evidence>
<comment type="caution">
    <text evidence="2">The sequence shown here is derived from an EMBL/GenBank/DDBJ whole genome shotgun (WGS) entry which is preliminary data.</text>
</comment>
<feature type="signal peptide" evidence="1">
    <location>
        <begin position="1"/>
        <end position="21"/>
    </location>
</feature>
<evidence type="ECO:0000313" key="3">
    <source>
        <dbReference type="Proteomes" id="UP000574369"/>
    </source>
</evidence>
<dbReference type="RefSeq" id="WP_221193679.1">
    <property type="nucleotide sequence ID" value="NZ_JACHXO010000001.1"/>
</dbReference>
<evidence type="ECO:0000256" key="1">
    <source>
        <dbReference type="SAM" id="SignalP"/>
    </source>
</evidence>
<keyword evidence="3" id="KW-1185">Reference proteome</keyword>
<dbReference type="Proteomes" id="UP000574369">
    <property type="component" value="Unassembled WGS sequence"/>
</dbReference>
<dbReference type="EMBL" id="JACHXO010000001">
    <property type="protein sequence ID" value="MBB3193141.1"/>
    <property type="molecule type" value="Genomic_DNA"/>
</dbReference>
<protein>
    <recommendedName>
        <fullName evidence="4">DUF3380 domain-containing protein</fullName>
    </recommendedName>
</protein>
<keyword evidence="1" id="KW-0732">Signal</keyword>